<evidence type="ECO:0000313" key="2">
    <source>
        <dbReference type="Proteomes" id="UP001652741"/>
    </source>
</evidence>
<keyword evidence="2" id="KW-1185">Reference proteome</keyword>
<evidence type="ECO:0000256" key="1">
    <source>
        <dbReference type="SAM" id="MobiDB-lite"/>
    </source>
</evidence>
<reference evidence="3" key="1">
    <citation type="submission" date="2025-08" db="UniProtKB">
        <authorList>
            <consortium name="RefSeq"/>
        </authorList>
    </citation>
    <scope>IDENTIFICATION</scope>
</reference>
<feature type="region of interest" description="Disordered" evidence="1">
    <location>
        <begin position="88"/>
        <end position="114"/>
    </location>
</feature>
<sequence length="228" mass="25393">MSLSLSPPCNSKCSLSLLLSYRRVITIWMIVCAGDWVPGLCSFLQVSLLRIPILGTPVGAPPTRFHRLPGVKGQETDVQVSQADVLQPESPCSSMLSPDSLRRTPSSYDDPPPSWPGGSSPLCVTCGRSFHRKCHIPPIYALSTVCCAGTSDLALLQDYSGTDKELCMSPPDQMVSLFYFAEHVWARLLPFTWNMRIWVRTSVHAQFYEHVWYCLLCPHLVLIDPDPI</sequence>
<dbReference type="RefSeq" id="XP_045565168.1">
    <property type="nucleotide sequence ID" value="XM_045709212.1"/>
</dbReference>
<dbReference type="Proteomes" id="UP001652741">
    <property type="component" value="Chromosome ssa27"/>
</dbReference>
<evidence type="ECO:0000313" key="3">
    <source>
        <dbReference type="RefSeq" id="XP_045565168.1"/>
    </source>
</evidence>
<name>A0ABM3E274_SALSA</name>
<protein>
    <submittedName>
        <fullName evidence="3">Uncharacterized protein isoform X1</fullName>
    </submittedName>
</protein>
<organism evidence="2 3">
    <name type="scientific">Salmo salar</name>
    <name type="common">Atlantic salmon</name>
    <dbReference type="NCBI Taxonomy" id="8030"/>
    <lineage>
        <taxon>Eukaryota</taxon>
        <taxon>Metazoa</taxon>
        <taxon>Chordata</taxon>
        <taxon>Craniata</taxon>
        <taxon>Vertebrata</taxon>
        <taxon>Euteleostomi</taxon>
        <taxon>Actinopterygii</taxon>
        <taxon>Neopterygii</taxon>
        <taxon>Teleostei</taxon>
        <taxon>Protacanthopterygii</taxon>
        <taxon>Salmoniformes</taxon>
        <taxon>Salmonidae</taxon>
        <taxon>Salmoninae</taxon>
        <taxon>Salmo</taxon>
    </lineage>
</organism>
<dbReference type="GeneID" id="106588315"/>
<accession>A0ABM3E274</accession>
<gene>
    <name evidence="3" type="primary">LOC106588315</name>
</gene>
<proteinExistence type="predicted"/>
<feature type="compositionally biased region" description="Polar residues" evidence="1">
    <location>
        <begin position="88"/>
        <end position="97"/>
    </location>
</feature>